<sequence>MYIELSEYSVIGSLRLTPRRSSARRPTPPARASTPSPHASSAVSILVTEASPDAAPPPAAPPTVVRVLVHRESDEQPS</sequence>
<reference evidence="2" key="1">
    <citation type="submission" date="2021-09" db="EMBL/GenBank/DDBJ databases">
        <authorList>
            <person name="Martin H S."/>
        </authorList>
    </citation>
    <scope>NUCLEOTIDE SEQUENCE</scope>
</reference>
<organism evidence="2 3">
    <name type="scientific">Danaus chrysippus</name>
    <name type="common">African queen</name>
    <dbReference type="NCBI Taxonomy" id="151541"/>
    <lineage>
        <taxon>Eukaryota</taxon>
        <taxon>Metazoa</taxon>
        <taxon>Ecdysozoa</taxon>
        <taxon>Arthropoda</taxon>
        <taxon>Hexapoda</taxon>
        <taxon>Insecta</taxon>
        <taxon>Pterygota</taxon>
        <taxon>Neoptera</taxon>
        <taxon>Endopterygota</taxon>
        <taxon>Lepidoptera</taxon>
        <taxon>Glossata</taxon>
        <taxon>Ditrysia</taxon>
        <taxon>Papilionoidea</taxon>
        <taxon>Nymphalidae</taxon>
        <taxon>Danainae</taxon>
        <taxon>Danaini</taxon>
        <taxon>Danaina</taxon>
        <taxon>Danaus</taxon>
        <taxon>Anosia</taxon>
    </lineage>
</organism>
<protein>
    <submittedName>
        <fullName evidence="2">(African queen) hypothetical protein</fullName>
    </submittedName>
</protein>
<accession>A0A8J2W1K3</accession>
<evidence type="ECO:0000256" key="1">
    <source>
        <dbReference type="SAM" id="MobiDB-lite"/>
    </source>
</evidence>
<dbReference type="EMBL" id="CAKASE010000050">
    <property type="protein sequence ID" value="CAG9563845.1"/>
    <property type="molecule type" value="Genomic_DNA"/>
</dbReference>
<gene>
    <name evidence="2" type="ORF">DCHRY22_LOCUS4935</name>
</gene>
<proteinExistence type="predicted"/>
<evidence type="ECO:0000313" key="2">
    <source>
        <dbReference type="EMBL" id="CAG9563845.1"/>
    </source>
</evidence>
<comment type="caution">
    <text evidence="2">The sequence shown here is derived from an EMBL/GenBank/DDBJ whole genome shotgun (WGS) entry which is preliminary data.</text>
</comment>
<keyword evidence="3" id="KW-1185">Reference proteome</keyword>
<dbReference type="OrthoDB" id="2984333at2759"/>
<name>A0A8J2W1K3_9NEOP</name>
<feature type="compositionally biased region" description="Low complexity" evidence="1">
    <location>
        <begin position="30"/>
        <end position="42"/>
    </location>
</feature>
<feature type="region of interest" description="Disordered" evidence="1">
    <location>
        <begin position="17"/>
        <end position="62"/>
    </location>
</feature>
<dbReference type="Proteomes" id="UP000789524">
    <property type="component" value="Unassembled WGS sequence"/>
</dbReference>
<dbReference type="AlphaFoldDB" id="A0A8J2W1K3"/>
<evidence type="ECO:0000313" key="3">
    <source>
        <dbReference type="Proteomes" id="UP000789524"/>
    </source>
</evidence>